<evidence type="ECO:0000256" key="1">
    <source>
        <dbReference type="SAM" id="MobiDB-lite"/>
    </source>
</evidence>
<keyword evidence="3" id="KW-1185">Reference proteome</keyword>
<proteinExistence type="predicted"/>
<sequence>MPRSCACCARRTRRAAGGLGALAARLPRQAPSPALAPERFRAAYFERFPGYYDTCDMGTIDADGYVSVLSRADDIINVAGQDFNACRGEDSPARLQVGICRHDRFWVGLYPGWDATAFMALTVLYILFRNYSGKIVGVTCLVKKKVNRVMHKSAGRISTVLRRNTILPSSTPPTSGASRDSIADPGTASVECIPSLHASAPSIMEAAHRFYAAHADQRPSSDLCERGLDVAGIEVKLDLLETGGRRNGEPLPSRWLAKSGSFMLATEHEAQRPIGDNAERVAAEESAVEEGPGAAEKSLLAEEGVAAENQRVAADEGAVS</sequence>
<dbReference type="Gene3D" id="3.40.50.12780">
    <property type="entry name" value="N-terminal domain of ligase-like"/>
    <property type="match status" value="1"/>
</dbReference>
<dbReference type="GO" id="GO:0005759">
    <property type="term" value="C:mitochondrial matrix"/>
    <property type="evidence" value="ECO:0007669"/>
    <property type="project" value="TreeGrafter"/>
</dbReference>
<protein>
    <submittedName>
        <fullName evidence="2">Uncharacterized protein</fullName>
    </submittedName>
</protein>
<dbReference type="InterPro" id="IPR042099">
    <property type="entry name" value="ANL_N_sf"/>
</dbReference>
<dbReference type="PANTHER" id="PTHR43347:SF3">
    <property type="entry name" value="ACYL-COA SYNTHETASE SHORT-CHAIN FAMILY MEMBER 3, MITOCHONDRIAL"/>
    <property type="match status" value="1"/>
</dbReference>
<dbReference type="GO" id="GO:0050218">
    <property type="term" value="F:propionate-CoA ligase activity"/>
    <property type="evidence" value="ECO:0007669"/>
    <property type="project" value="TreeGrafter"/>
</dbReference>
<comment type="caution">
    <text evidence="2">The sequence shown here is derived from an EMBL/GenBank/DDBJ whole genome shotgun (WGS) entry which is preliminary data.</text>
</comment>
<name>A0AAE0GMI4_9CHLO</name>
<feature type="compositionally biased region" description="Basic and acidic residues" evidence="1">
    <location>
        <begin position="272"/>
        <end position="283"/>
    </location>
</feature>
<feature type="region of interest" description="Disordered" evidence="1">
    <location>
        <begin position="272"/>
        <end position="296"/>
    </location>
</feature>
<accession>A0AAE0GMI4</accession>
<dbReference type="AlphaFoldDB" id="A0AAE0GMI4"/>
<evidence type="ECO:0000313" key="3">
    <source>
        <dbReference type="Proteomes" id="UP001190700"/>
    </source>
</evidence>
<reference evidence="2 3" key="1">
    <citation type="journal article" date="2015" name="Genome Biol. Evol.">
        <title>Comparative Genomics of a Bacterivorous Green Alga Reveals Evolutionary Causalities and Consequences of Phago-Mixotrophic Mode of Nutrition.</title>
        <authorList>
            <person name="Burns J.A."/>
            <person name="Paasch A."/>
            <person name="Narechania A."/>
            <person name="Kim E."/>
        </authorList>
    </citation>
    <scope>NUCLEOTIDE SEQUENCE [LARGE SCALE GENOMIC DNA]</scope>
    <source>
        <strain evidence="2 3">PLY_AMNH</strain>
    </source>
</reference>
<gene>
    <name evidence="2" type="ORF">CYMTET_11236</name>
</gene>
<organism evidence="2 3">
    <name type="scientific">Cymbomonas tetramitiformis</name>
    <dbReference type="NCBI Taxonomy" id="36881"/>
    <lineage>
        <taxon>Eukaryota</taxon>
        <taxon>Viridiplantae</taxon>
        <taxon>Chlorophyta</taxon>
        <taxon>Pyramimonadophyceae</taxon>
        <taxon>Pyramimonadales</taxon>
        <taxon>Pyramimonadaceae</taxon>
        <taxon>Cymbomonas</taxon>
    </lineage>
</organism>
<dbReference type="EMBL" id="LGRX02004178">
    <property type="protein sequence ID" value="KAK3280945.1"/>
    <property type="molecule type" value="Genomic_DNA"/>
</dbReference>
<evidence type="ECO:0000313" key="2">
    <source>
        <dbReference type="EMBL" id="KAK3280945.1"/>
    </source>
</evidence>
<dbReference type="SUPFAM" id="SSF56801">
    <property type="entry name" value="Acetyl-CoA synthetase-like"/>
    <property type="match status" value="1"/>
</dbReference>
<feature type="compositionally biased region" description="Polar residues" evidence="1">
    <location>
        <begin position="166"/>
        <end position="178"/>
    </location>
</feature>
<feature type="region of interest" description="Disordered" evidence="1">
    <location>
        <begin position="166"/>
        <end position="185"/>
    </location>
</feature>
<dbReference type="PANTHER" id="PTHR43347">
    <property type="entry name" value="ACYL-COA SYNTHETASE"/>
    <property type="match status" value="1"/>
</dbReference>
<dbReference type="Proteomes" id="UP001190700">
    <property type="component" value="Unassembled WGS sequence"/>
</dbReference>